<comment type="caution">
    <text evidence="9">The sequence shown here is derived from an EMBL/GenBank/DDBJ whole genome shotgun (WGS) entry which is preliminary data.</text>
</comment>
<keyword evidence="5 7" id="KW-1133">Transmembrane helix</keyword>
<evidence type="ECO:0000256" key="2">
    <source>
        <dbReference type="ARBA" id="ARBA00022448"/>
    </source>
</evidence>
<accession>A0ABT2Y6B4</accession>
<dbReference type="CDD" id="cd06261">
    <property type="entry name" value="TM_PBP2"/>
    <property type="match status" value="1"/>
</dbReference>
<feature type="transmembrane region" description="Helical" evidence="7">
    <location>
        <begin position="117"/>
        <end position="137"/>
    </location>
</feature>
<keyword evidence="4 7" id="KW-0812">Transmembrane</keyword>
<evidence type="ECO:0000313" key="9">
    <source>
        <dbReference type="EMBL" id="MCV2231525.1"/>
    </source>
</evidence>
<evidence type="ECO:0000313" key="10">
    <source>
        <dbReference type="Proteomes" id="UP001177160"/>
    </source>
</evidence>
<evidence type="ECO:0000259" key="8">
    <source>
        <dbReference type="PROSITE" id="PS50928"/>
    </source>
</evidence>
<protein>
    <submittedName>
        <fullName evidence="9">Sugar ABC transporter permease</fullName>
    </submittedName>
</protein>
<comment type="subcellular location">
    <subcellularLocation>
        <location evidence="1 7">Cell membrane</location>
        <topology evidence="1 7">Multi-pass membrane protein</topology>
    </subcellularLocation>
</comment>
<gene>
    <name evidence="9" type="ORF">N7548_01610</name>
</gene>
<feature type="transmembrane region" description="Helical" evidence="7">
    <location>
        <begin position="85"/>
        <end position="105"/>
    </location>
</feature>
<dbReference type="Gene3D" id="1.10.3720.10">
    <property type="entry name" value="MetI-like"/>
    <property type="match status" value="1"/>
</dbReference>
<dbReference type="RefSeq" id="WP_263607647.1">
    <property type="nucleotide sequence ID" value="NZ_JAOVQM010000001.1"/>
</dbReference>
<evidence type="ECO:0000256" key="4">
    <source>
        <dbReference type="ARBA" id="ARBA00022692"/>
    </source>
</evidence>
<dbReference type="PROSITE" id="PS50928">
    <property type="entry name" value="ABC_TM1"/>
    <property type="match status" value="1"/>
</dbReference>
<evidence type="ECO:0000256" key="3">
    <source>
        <dbReference type="ARBA" id="ARBA00022475"/>
    </source>
</evidence>
<keyword evidence="6 7" id="KW-0472">Membrane</keyword>
<evidence type="ECO:0000256" key="6">
    <source>
        <dbReference type="ARBA" id="ARBA00023136"/>
    </source>
</evidence>
<reference evidence="9" key="1">
    <citation type="submission" date="2022-09" db="EMBL/GenBank/DDBJ databases">
        <title>Novel Mycoplasma species identified in domestic and wild animals.</title>
        <authorList>
            <person name="Volokhov D.V."/>
            <person name="Furtak V.A."/>
            <person name="Zagorodnyaya T.A."/>
        </authorList>
    </citation>
    <scope>NUCLEOTIDE SEQUENCE</scope>
    <source>
        <strain evidence="9">Oakley</strain>
    </source>
</reference>
<keyword evidence="2 7" id="KW-0813">Transport</keyword>
<dbReference type="PANTHER" id="PTHR43005">
    <property type="entry name" value="BLR7065 PROTEIN"/>
    <property type="match status" value="1"/>
</dbReference>
<evidence type="ECO:0000256" key="7">
    <source>
        <dbReference type="RuleBase" id="RU363032"/>
    </source>
</evidence>
<dbReference type="PANTHER" id="PTHR43005:SF1">
    <property type="entry name" value="SPERMIDINE_PUTRESCINE TRANSPORT SYSTEM PERMEASE PROTEIN"/>
    <property type="match status" value="1"/>
</dbReference>
<dbReference type="Pfam" id="PF00528">
    <property type="entry name" value="BPD_transp_1"/>
    <property type="match status" value="1"/>
</dbReference>
<sequence>MDKPRYSLGYKIAHSDKLSALVFVGPYYVLFSIFIIIAVLAAVLLSFTYFNTIEFPTMSGLKNYVDIVTTDNTFMQVILPNTIKFALIVGPGGYLLSFILAWSLAQLPHKLRTVLAIIFYSPSMTMGVAMVVVWSAVFSGDQAGYLNHFMLQMNLIAEPVQWLQSPQHLMNIMIIVSLWGSMGVGFLAMLSGILNVDKEIFEAAYMDGISNKFQEIFFITIPLMKPQMLFGAVMMIVSTFQAGAIGVQLSGSNPTPQNAGQLILNHIEDFGFIRFEMGYAAALSVILLILVALISKVAKTYLTEKE</sequence>
<keyword evidence="3" id="KW-1003">Cell membrane</keyword>
<name>A0ABT2Y6B4_9MOLU</name>
<feature type="domain" description="ABC transmembrane type-1" evidence="8">
    <location>
        <begin position="79"/>
        <end position="298"/>
    </location>
</feature>
<comment type="similarity">
    <text evidence="7">Belongs to the binding-protein-dependent transport system permease family.</text>
</comment>
<feature type="transmembrane region" description="Helical" evidence="7">
    <location>
        <begin position="279"/>
        <end position="298"/>
    </location>
</feature>
<evidence type="ECO:0000256" key="1">
    <source>
        <dbReference type="ARBA" id="ARBA00004651"/>
    </source>
</evidence>
<evidence type="ECO:0000256" key="5">
    <source>
        <dbReference type="ARBA" id="ARBA00022989"/>
    </source>
</evidence>
<feature type="transmembrane region" description="Helical" evidence="7">
    <location>
        <begin position="21"/>
        <end position="50"/>
    </location>
</feature>
<feature type="transmembrane region" description="Helical" evidence="7">
    <location>
        <begin position="172"/>
        <end position="196"/>
    </location>
</feature>
<organism evidence="9 10">
    <name type="scientific">Paracholeplasma manati</name>
    <dbReference type="NCBI Taxonomy" id="591373"/>
    <lineage>
        <taxon>Bacteria</taxon>
        <taxon>Bacillati</taxon>
        <taxon>Mycoplasmatota</taxon>
        <taxon>Mollicutes</taxon>
        <taxon>Acholeplasmatales</taxon>
        <taxon>Acholeplasmataceae</taxon>
        <taxon>Paracholeplasma</taxon>
    </lineage>
</organism>
<proteinExistence type="inferred from homology"/>
<dbReference type="Proteomes" id="UP001177160">
    <property type="component" value="Unassembled WGS sequence"/>
</dbReference>
<dbReference type="EMBL" id="JAOVQM010000001">
    <property type="protein sequence ID" value="MCV2231525.1"/>
    <property type="molecule type" value="Genomic_DNA"/>
</dbReference>
<dbReference type="InterPro" id="IPR035906">
    <property type="entry name" value="MetI-like_sf"/>
</dbReference>
<dbReference type="SUPFAM" id="SSF161098">
    <property type="entry name" value="MetI-like"/>
    <property type="match status" value="1"/>
</dbReference>
<dbReference type="InterPro" id="IPR000515">
    <property type="entry name" value="MetI-like"/>
</dbReference>
<keyword evidence="10" id="KW-1185">Reference proteome</keyword>